<evidence type="ECO:0000313" key="3">
    <source>
        <dbReference type="Proteomes" id="UP001174936"/>
    </source>
</evidence>
<sequence>MPPRRTKNAAKAPTVPRPVPRIPSRRALPRSPSPPPAKAADDPRTGAIRELLRKWIVWNERKAGPEPELTKDLFIGLVQVYPRFGQVSTTARGTLRPRLAQWIIAHKEAVLGWRMSMDLEHNGDAENWFHDDVDYPEFDDLVRIGIAKRSRLSQRPPQPQAGDDDNGNNDDEGDEEELEVEEEEEEEEEEELEVEEEEEEEVEVEEEEEEVEAVVLRGDQVVFPIGVEIPEDAPIGGTGVRSDDIQQALWLGDINEATAWAKDLGRLIEQATSYLDPEDPFRTWLETGPVGKHLNALPTFNNHLKRAEACHRAAKDKYLPGPRHRFQDGREKFKAEVVVEEATRVTTRSTTRADELRRKLKSKELSGAKRGPAAAEHDEDDGEEPEERPPKKRRTAGQQQSERGKGKQPVRRNRSESPEAGPSNR</sequence>
<feature type="region of interest" description="Disordered" evidence="1">
    <location>
        <begin position="149"/>
        <end position="215"/>
    </location>
</feature>
<protein>
    <submittedName>
        <fullName evidence="2">Uncharacterized protein</fullName>
    </submittedName>
</protein>
<dbReference type="AlphaFoldDB" id="A0AA39XV93"/>
<reference evidence="2" key="1">
    <citation type="submission" date="2023-06" db="EMBL/GenBank/DDBJ databases">
        <title>Genome-scale phylogeny and comparative genomics of the fungal order Sordariales.</title>
        <authorList>
            <consortium name="Lawrence Berkeley National Laboratory"/>
            <person name="Hensen N."/>
            <person name="Bonometti L."/>
            <person name="Westerberg I."/>
            <person name="Brannstrom I.O."/>
            <person name="Guillou S."/>
            <person name="Cros-Aarteil S."/>
            <person name="Calhoun S."/>
            <person name="Haridas S."/>
            <person name="Kuo A."/>
            <person name="Mondo S."/>
            <person name="Pangilinan J."/>
            <person name="Riley R."/>
            <person name="Labutti K."/>
            <person name="Andreopoulos B."/>
            <person name="Lipzen A."/>
            <person name="Chen C."/>
            <person name="Yanf M."/>
            <person name="Daum C."/>
            <person name="Ng V."/>
            <person name="Clum A."/>
            <person name="Steindorff A."/>
            <person name="Ohm R."/>
            <person name="Martin F."/>
            <person name="Silar P."/>
            <person name="Natvig D."/>
            <person name="Lalanne C."/>
            <person name="Gautier V."/>
            <person name="Ament-Velasquez S.L."/>
            <person name="Kruys A."/>
            <person name="Hutchinson M.I."/>
            <person name="Powell A.J."/>
            <person name="Barry K."/>
            <person name="Miller A.N."/>
            <person name="Grigoriev I.V."/>
            <person name="Debuchy R."/>
            <person name="Gladieux P."/>
            <person name="Thoren M.H."/>
            <person name="Johannesson H."/>
        </authorList>
    </citation>
    <scope>NUCLEOTIDE SEQUENCE</scope>
    <source>
        <strain evidence="2">SMH2532-1</strain>
    </source>
</reference>
<name>A0AA39XV93_9PEZI</name>
<dbReference type="Proteomes" id="UP001174936">
    <property type="component" value="Unassembled WGS sequence"/>
</dbReference>
<dbReference type="EMBL" id="JAULSV010000007">
    <property type="protein sequence ID" value="KAK0639720.1"/>
    <property type="molecule type" value="Genomic_DNA"/>
</dbReference>
<keyword evidence="3" id="KW-1185">Reference proteome</keyword>
<feature type="compositionally biased region" description="Basic and acidic residues" evidence="1">
    <location>
        <begin position="351"/>
        <end position="367"/>
    </location>
</feature>
<evidence type="ECO:0000313" key="2">
    <source>
        <dbReference type="EMBL" id="KAK0639720.1"/>
    </source>
</evidence>
<evidence type="ECO:0000256" key="1">
    <source>
        <dbReference type="SAM" id="MobiDB-lite"/>
    </source>
</evidence>
<gene>
    <name evidence="2" type="ORF">B0T16DRAFT_247476</name>
</gene>
<feature type="region of interest" description="Disordered" evidence="1">
    <location>
        <begin position="1"/>
        <end position="44"/>
    </location>
</feature>
<feature type="compositionally biased region" description="Acidic residues" evidence="1">
    <location>
        <begin position="377"/>
        <end position="386"/>
    </location>
</feature>
<organism evidence="2 3">
    <name type="scientific">Cercophora newfieldiana</name>
    <dbReference type="NCBI Taxonomy" id="92897"/>
    <lineage>
        <taxon>Eukaryota</taxon>
        <taxon>Fungi</taxon>
        <taxon>Dikarya</taxon>
        <taxon>Ascomycota</taxon>
        <taxon>Pezizomycotina</taxon>
        <taxon>Sordariomycetes</taxon>
        <taxon>Sordariomycetidae</taxon>
        <taxon>Sordariales</taxon>
        <taxon>Lasiosphaeriaceae</taxon>
        <taxon>Cercophora</taxon>
    </lineage>
</organism>
<proteinExistence type="predicted"/>
<accession>A0AA39XV93</accession>
<feature type="compositionally biased region" description="Acidic residues" evidence="1">
    <location>
        <begin position="162"/>
        <end position="212"/>
    </location>
</feature>
<comment type="caution">
    <text evidence="2">The sequence shown here is derived from an EMBL/GenBank/DDBJ whole genome shotgun (WGS) entry which is preliminary data.</text>
</comment>
<feature type="region of interest" description="Disordered" evidence="1">
    <location>
        <begin position="343"/>
        <end position="425"/>
    </location>
</feature>